<evidence type="ECO:0000256" key="2">
    <source>
        <dbReference type="ARBA" id="ARBA00023242"/>
    </source>
</evidence>
<proteinExistence type="predicted"/>
<feature type="region of interest" description="Disordered" evidence="3">
    <location>
        <begin position="106"/>
        <end position="126"/>
    </location>
</feature>
<evidence type="ECO:0000313" key="5">
    <source>
        <dbReference type="EMBL" id="KAF5860691.1"/>
    </source>
</evidence>
<name>A0A8H6A4Z6_PETAA</name>
<keyword evidence="4" id="KW-0812">Transmembrane</keyword>
<comment type="caution">
    <text evidence="5">The sequence shown here is derived from an EMBL/GenBank/DDBJ whole genome shotgun (WGS) entry which is preliminary data.</text>
</comment>
<evidence type="ECO:0000313" key="6">
    <source>
        <dbReference type="Proteomes" id="UP000541154"/>
    </source>
</evidence>
<accession>A0A8H6A4Z6</accession>
<dbReference type="GO" id="GO:0000976">
    <property type="term" value="F:transcription cis-regulatory region binding"/>
    <property type="evidence" value="ECO:0007669"/>
    <property type="project" value="TreeGrafter"/>
</dbReference>
<dbReference type="GO" id="GO:0005634">
    <property type="term" value="C:nucleus"/>
    <property type="evidence" value="ECO:0007669"/>
    <property type="project" value="UniProtKB-SubCell"/>
</dbReference>
<evidence type="ECO:0000256" key="1">
    <source>
        <dbReference type="ARBA" id="ARBA00004123"/>
    </source>
</evidence>
<protein>
    <submittedName>
        <fullName evidence="5">Uncharacterized protein</fullName>
    </submittedName>
</protein>
<dbReference type="Proteomes" id="UP000541154">
    <property type="component" value="Unassembled WGS sequence"/>
</dbReference>
<dbReference type="GO" id="GO:0003700">
    <property type="term" value="F:DNA-binding transcription factor activity"/>
    <property type="evidence" value="ECO:0007669"/>
    <property type="project" value="TreeGrafter"/>
</dbReference>
<dbReference type="Pfam" id="PF11951">
    <property type="entry name" value="Fungal_trans_2"/>
    <property type="match status" value="2"/>
</dbReference>
<dbReference type="AlphaFoldDB" id="A0A8H6A4Z6"/>
<dbReference type="PANTHER" id="PTHR37534">
    <property type="entry name" value="TRANSCRIPTIONAL ACTIVATOR PROTEIN UGA3"/>
    <property type="match status" value="1"/>
</dbReference>
<dbReference type="InterPro" id="IPR021858">
    <property type="entry name" value="Fun_TF"/>
</dbReference>
<comment type="subcellular location">
    <subcellularLocation>
        <location evidence="1">Nucleus</location>
    </subcellularLocation>
</comment>
<keyword evidence="6" id="KW-1185">Reference proteome</keyword>
<keyword evidence="4" id="KW-1133">Transmembrane helix</keyword>
<evidence type="ECO:0000256" key="4">
    <source>
        <dbReference type="SAM" id="Phobius"/>
    </source>
</evidence>
<keyword evidence="2" id="KW-0539">Nucleus</keyword>
<evidence type="ECO:0000256" key="3">
    <source>
        <dbReference type="SAM" id="MobiDB-lite"/>
    </source>
</evidence>
<feature type="transmembrane region" description="Helical" evidence="4">
    <location>
        <begin position="228"/>
        <end position="247"/>
    </location>
</feature>
<sequence>MPRQKRRYVPKTKVTQDAMNAPSVVFIATGHSHAVVSVCPEAYHAAGSEFATGSGMGLRKERLFGNRESHLIVDDLPQRQVLPFLVSGCYFEEQCEWTNNVTNNPAELNAPQRLGSHSPETSTGSHGAMTTLTLSVDLVDPSNEFLLTYFSHNIAPQMVIMDDRYNGWRYMVLPFALSDQMVMNAVLAVSAFHLSHKSEGRFLVKPDKLYAQAILGLQKRSSLDEYDMLTRQSIFVAVLTLLVGVMVNGCSDFPILFHMLQSALDAVGGEGGLGNGEIAEFLLRQIRKMRVYAAPLLGEEDGVRSIMSYAQESFDCLHYNGGLHPDHALTFYLIADLRQQAYDIYLQRALMGPSGTLDADKIETFKRMLDSFPEGSLGEHALVWPTFIAASESRKGEHRPFFKRFLEKQYRCNGFLNLLKALNLLEKIWARDSHTNWPALLPEPRVFIM</sequence>
<dbReference type="PANTHER" id="PTHR37534:SF17">
    <property type="entry name" value="ZN(2)-C6 FUNGAL-TYPE DOMAIN-CONTAINING PROTEIN"/>
    <property type="match status" value="1"/>
</dbReference>
<organism evidence="5 6">
    <name type="scientific">Petromyces alliaceus</name>
    <name type="common">Aspergillus alliaceus</name>
    <dbReference type="NCBI Taxonomy" id="209559"/>
    <lineage>
        <taxon>Eukaryota</taxon>
        <taxon>Fungi</taxon>
        <taxon>Dikarya</taxon>
        <taxon>Ascomycota</taxon>
        <taxon>Pezizomycotina</taxon>
        <taxon>Eurotiomycetes</taxon>
        <taxon>Eurotiomycetidae</taxon>
        <taxon>Eurotiales</taxon>
        <taxon>Aspergillaceae</taxon>
        <taxon>Aspergillus</taxon>
        <taxon>Aspergillus subgen. Circumdati</taxon>
    </lineage>
</organism>
<reference evidence="5 6" key="1">
    <citation type="submission" date="2019-04" db="EMBL/GenBank/DDBJ databases">
        <title>Aspergillus burnettii sp. nov., novel species from soil in southeast Queensland.</title>
        <authorList>
            <person name="Gilchrist C.L.M."/>
            <person name="Pitt J.I."/>
            <person name="Lange L."/>
            <person name="Lacey H.J."/>
            <person name="Vuong D."/>
            <person name="Midgley D.J."/>
            <person name="Greenfield P."/>
            <person name="Bradbury M."/>
            <person name="Lacey E."/>
            <person name="Busk P.K."/>
            <person name="Pilgaard B."/>
            <person name="Chooi Y.H."/>
            <person name="Piggott A.M."/>
        </authorList>
    </citation>
    <scope>NUCLEOTIDE SEQUENCE [LARGE SCALE GENOMIC DNA]</scope>
    <source>
        <strain evidence="5 6">FRR 5400</strain>
    </source>
</reference>
<dbReference type="GO" id="GO:0045944">
    <property type="term" value="P:positive regulation of transcription by RNA polymerase II"/>
    <property type="evidence" value="ECO:0007669"/>
    <property type="project" value="TreeGrafter"/>
</dbReference>
<gene>
    <name evidence="5" type="ORF">ETB97_001259</name>
</gene>
<keyword evidence="4" id="KW-0472">Membrane</keyword>
<dbReference type="EMBL" id="SPNV01000122">
    <property type="protein sequence ID" value="KAF5860691.1"/>
    <property type="molecule type" value="Genomic_DNA"/>
</dbReference>